<evidence type="ECO:0000256" key="15">
    <source>
        <dbReference type="ARBA" id="ARBA00023170"/>
    </source>
</evidence>
<evidence type="ECO:0000259" key="16">
    <source>
        <dbReference type="PROSITE" id="PS50112"/>
    </source>
</evidence>
<dbReference type="SMART" id="SM00911">
    <property type="entry name" value="HWE_HK"/>
    <property type="match status" value="1"/>
</dbReference>
<dbReference type="PROSITE" id="PS50112">
    <property type="entry name" value="PAS"/>
    <property type="match status" value="2"/>
</dbReference>
<evidence type="ECO:0000313" key="19">
    <source>
        <dbReference type="Proteomes" id="UP000305887"/>
    </source>
</evidence>
<feature type="domain" description="PAS" evidence="16">
    <location>
        <begin position="321"/>
        <end position="392"/>
    </location>
</feature>
<evidence type="ECO:0000256" key="12">
    <source>
        <dbReference type="ARBA" id="ARBA00022840"/>
    </source>
</evidence>
<keyword evidence="10" id="KW-0547">Nucleotide-binding</keyword>
<evidence type="ECO:0000256" key="9">
    <source>
        <dbReference type="ARBA" id="ARBA00022737"/>
    </source>
</evidence>
<dbReference type="NCBIfam" id="TIGR00229">
    <property type="entry name" value="sensory_box"/>
    <property type="match status" value="2"/>
</dbReference>
<dbReference type="InterPro" id="IPR013655">
    <property type="entry name" value="PAS_fold_3"/>
</dbReference>
<keyword evidence="13" id="KW-0157">Chromophore</keyword>
<evidence type="ECO:0000256" key="1">
    <source>
        <dbReference type="ARBA" id="ARBA00000085"/>
    </source>
</evidence>
<dbReference type="EC" id="2.7.13.3" evidence="2"/>
<dbReference type="Gene3D" id="3.30.565.10">
    <property type="entry name" value="Histidine kinase-like ATPase, C-terminal domain"/>
    <property type="match status" value="1"/>
</dbReference>
<evidence type="ECO:0000256" key="2">
    <source>
        <dbReference type="ARBA" id="ARBA00012438"/>
    </source>
</evidence>
<evidence type="ECO:0000256" key="5">
    <source>
        <dbReference type="ARBA" id="ARBA00022606"/>
    </source>
</evidence>
<gene>
    <name evidence="18" type="ORF">FHG66_16135</name>
</gene>
<dbReference type="GO" id="GO:0005524">
    <property type="term" value="F:ATP binding"/>
    <property type="evidence" value="ECO:0007669"/>
    <property type="project" value="UniProtKB-KW"/>
</dbReference>
<dbReference type="InterPro" id="IPR003018">
    <property type="entry name" value="GAF"/>
</dbReference>
<dbReference type="PANTHER" id="PTHR41523:SF8">
    <property type="entry name" value="ETHYLENE RESPONSE SENSOR PROTEIN"/>
    <property type="match status" value="1"/>
</dbReference>
<reference evidence="18 19" key="1">
    <citation type="submission" date="2019-06" db="EMBL/GenBank/DDBJ databases">
        <title>YIM 131921 draft genome.</title>
        <authorList>
            <person name="Jiang L."/>
        </authorList>
    </citation>
    <scope>NUCLEOTIDE SEQUENCE [LARGE SCALE GENOMIC DNA]</scope>
    <source>
        <strain evidence="18 19">YIM 131921</strain>
    </source>
</reference>
<dbReference type="RefSeq" id="WP_139078084.1">
    <property type="nucleotide sequence ID" value="NZ_VDFU01000023.1"/>
</dbReference>
<dbReference type="SMART" id="SM00086">
    <property type="entry name" value="PAC"/>
    <property type="match status" value="2"/>
</dbReference>
<evidence type="ECO:0000256" key="3">
    <source>
        <dbReference type="ARBA" id="ARBA00022543"/>
    </source>
</evidence>
<evidence type="ECO:0000256" key="8">
    <source>
        <dbReference type="ARBA" id="ARBA00022679"/>
    </source>
</evidence>
<dbReference type="Proteomes" id="UP000305887">
    <property type="component" value="Unassembled WGS sequence"/>
</dbReference>
<keyword evidence="9" id="KW-0677">Repeat</keyword>
<organism evidence="18 19">
    <name type="scientific">Rubellimicrobium rubrum</name>
    <dbReference type="NCBI Taxonomy" id="2585369"/>
    <lineage>
        <taxon>Bacteria</taxon>
        <taxon>Pseudomonadati</taxon>
        <taxon>Pseudomonadota</taxon>
        <taxon>Alphaproteobacteria</taxon>
        <taxon>Rhodobacterales</taxon>
        <taxon>Roseobacteraceae</taxon>
        <taxon>Rubellimicrobium</taxon>
    </lineage>
</organism>
<dbReference type="InterPro" id="IPR029016">
    <property type="entry name" value="GAF-like_dom_sf"/>
</dbReference>
<dbReference type="Gene3D" id="3.30.450.20">
    <property type="entry name" value="PAS domain"/>
    <property type="match status" value="2"/>
</dbReference>
<accession>A0A5C4MUF6</accession>
<dbReference type="SMART" id="SM00065">
    <property type="entry name" value="GAF"/>
    <property type="match status" value="1"/>
</dbReference>
<dbReference type="InterPro" id="IPR011102">
    <property type="entry name" value="Sig_transdc_His_kinase_HWE"/>
</dbReference>
<dbReference type="PANTHER" id="PTHR41523">
    <property type="entry name" value="TWO-COMPONENT SYSTEM SENSOR PROTEIN"/>
    <property type="match status" value="1"/>
</dbReference>
<keyword evidence="12" id="KW-0067">ATP-binding</keyword>
<keyword evidence="8" id="KW-0808">Transferase</keyword>
<dbReference type="InterPro" id="IPR000700">
    <property type="entry name" value="PAS-assoc_C"/>
</dbReference>
<comment type="catalytic activity">
    <reaction evidence="1">
        <text>ATP + protein L-histidine = ADP + protein N-phospho-L-histidine.</text>
        <dbReference type="EC" id="2.7.13.3"/>
    </reaction>
</comment>
<keyword evidence="7" id="KW-0288">FMN</keyword>
<evidence type="ECO:0000256" key="6">
    <source>
        <dbReference type="ARBA" id="ARBA00022630"/>
    </source>
</evidence>
<keyword evidence="6" id="KW-0285">Flavoprotein</keyword>
<feature type="domain" description="PAC" evidence="17">
    <location>
        <begin position="397"/>
        <end position="448"/>
    </location>
</feature>
<evidence type="ECO:0000256" key="7">
    <source>
        <dbReference type="ARBA" id="ARBA00022643"/>
    </source>
</evidence>
<evidence type="ECO:0000256" key="11">
    <source>
        <dbReference type="ARBA" id="ARBA00022777"/>
    </source>
</evidence>
<keyword evidence="15" id="KW-0675">Receptor</keyword>
<dbReference type="SUPFAM" id="SSF55785">
    <property type="entry name" value="PYP-like sensor domain (PAS domain)"/>
    <property type="match status" value="2"/>
</dbReference>
<keyword evidence="5" id="KW-0716">Sensory transduction</keyword>
<dbReference type="Pfam" id="PF08447">
    <property type="entry name" value="PAS_3"/>
    <property type="match status" value="2"/>
</dbReference>
<sequence>MADLPCAPASVRLAEDGSQDVPWTEADRLAALSRYAILDTPREAAFDNIAQLAAEICEAPIAVVNLIAGGRQWFKAEVGIGARELPLEVSICRHALLQTGLLIVPDLSQDCRFECNPLVTQAGGLRFYAGALLETSEGLPLGTMCILDTKPRPDGLTAQQQRLLQGLARQVMSELELRRALAERDAQVVRAQASETRFRAVFDQAAVGMARVALDGRFLEVNDRFCAITGYAREDLTHTDFLQITHPDDLAPDCAQVEQLLAGEIDSYSLEKRYVPQSGGSVWVNLTGSLVRDAEGCPEVFLAVIEDISVRKAAEEELLRNKRQLRLALEAGQAGTWSWDATTGVLDWDERTHTLYGFTPEEQPGFAAWRERVHAGDREAVLARLDRIVRTPGDDDWRLEYRVLHPEGERWLLMLGHAERSADGRLLLTRGLKIDITERKRVEQGRQLLVRELDHRVKNLFAVTSGMIRMTARTAQSPREMADSLSGRLAALGKAHSLIQGAVSDDAVRRERVVLHDLVTTVLAPHLSDTTDQLRLKGPALQVGPQAAANLALVLHELATNSVKYGALSTPKGKLKVAWQVSGEQVTLAWSERGGPEVIPPAEEGFGSKLARQLVCGALGGDLDCEWRAKGLLLTLTLRLDPLRI</sequence>
<name>A0A5C4MUF6_9RHOB</name>
<dbReference type="InterPro" id="IPR001610">
    <property type="entry name" value="PAC"/>
</dbReference>
<evidence type="ECO:0000256" key="14">
    <source>
        <dbReference type="ARBA" id="ARBA00023026"/>
    </source>
</evidence>
<evidence type="ECO:0000313" key="18">
    <source>
        <dbReference type="EMBL" id="TNC47739.1"/>
    </source>
</evidence>
<dbReference type="SMART" id="SM00091">
    <property type="entry name" value="PAS"/>
    <property type="match status" value="2"/>
</dbReference>
<feature type="domain" description="PAC" evidence="17">
    <location>
        <begin position="268"/>
        <end position="320"/>
    </location>
</feature>
<comment type="caution">
    <text evidence="18">The sequence shown here is derived from an EMBL/GenBank/DDBJ whole genome shotgun (WGS) entry which is preliminary data.</text>
</comment>
<dbReference type="Gene3D" id="3.30.450.40">
    <property type="match status" value="1"/>
</dbReference>
<evidence type="ECO:0000256" key="4">
    <source>
        <dbReference type="ARBA" id="ARBA00022553"/>
    </source>
</evidence>
<dbReference type="OrthoDB" id="9812260at2"/>
<evidence type="ECO:0000256" key="13">
    <source>
        <dbReference type="ARBA" id="ARBA00022991"/>
    </source>
</evidence>
<keyword evidence="19" id="KW-1185">Reference proteome</keyword>
<dbReference type="AlphaFoldDB" id="A0A5C4MUF6"/>
<dbReference type="GO" id="GO:0004673">
    <property type="term" value="F:protein histidine kinase activity"/>
    <property type="evidence" value="ECO:0007669"/>
    <property type="project" value="UniProtKB-EC"/>
</dbReference>
<dbReference type="Gene3D" id="2.10.70.100">
    <property type="match status" value="1"/>
</dbReference>
<dbReference type="PROSITE" id="PS50113">
    <property type="entry name" value="PAC"/>
    <property type="match status" value="2"/>
</dbReference>
<dbReference type="CDD" id="cd00130">
    <property type="entry name" value="PAS"/>
    <property type="match status" value="2"/>
</dbReference>
<dbReference type="InterPro" id="IPR035965">
    <property type="entry name" value="PAS-like_dom_sf"/>
</dbReference>
<dbReference type="Pfam" id="PF01590">
    <property type="entry name" value="GAF"/>
    <property type="match status" value="1"/>
</dbReference>
<keyword evidence="11" id="KW-0418">Kinase</keyword>
<keyword evidence="14" id="KW-0843">Virulence</keyword>
<dbReference type="EMBL" id="VDFU01000023">
    <property type="protein sequence ID" value="TNC47739.1"/>
    <property type="molecule type" value="Genomic_DNA"/>
</dbReference>
<dbReference type="GO" id="GO:0009881">
    <property type="term" value="F:photoreceptor activity"/>
    <property type="evidence" value="ECO:0007669"/>
    <property type="project" value="UniProtKB-KW"/>
</dbReference>
<protein>
    <recommendedName>
        <fullName evidence="2">histidine kinase</fullName>
        <ecNumber evidence="2">2.7.13.3</ecNumber>
    </recommendedName>
</protein>
<dbReference type="InterPro" id="IPR036890">
    <property type="entry name" value="HATPase_C_sf"/>
</dbReference>
<feature type="domain" description="PAS" evidence="16">
    <location>
        <begin position="194"/>
        <end position="264"/>
    </location>
</feature>
<dbReference type="SUPFAM" id="SSF55781">
    <property type="entry name" value="GAF domain-like"/>
    <property type="match status" value="1"/>
</dbReference>
<evidence type="ECO:0000259" key="17">
    <source>
        <dbReference type="PROSITE" id="PS50113"/>
    </source>
</evidence>
<evidence type="ECO:0000256" key="10">
    <source>
        <dbReference type="ARBA" id="ARBA00022741"/>
    </source>
</evidence>
<keyword evidence="4" id="KW-0597">Phosphoprotein</keyword>
<proteinExistence type="predicted"/>
<dbReference type="InterPro" id="IPR000014">
    <property type="entry name" value="PAS"/>
</dbReference>
<dbReference type="Pfam" id="PF07536">
    <property type="entry name" value="HWE_HK"/>
    <property type="match status" value="1"/>
</dbReference>
<keyword evidence="3" id="KW-0600">Photoreceptor protein</keyword>